<feature type="chain" id="PRO_5039648167" description="TolB domain-containing protein" evidence="1">
    <location>
        <begin position="23"/>
        <end position="413"/>
    </location>
</feature>
<dbReference type="SUPFAM" id="SSF82171">
    <property type="entry name" value="DPP6 N-terminal domain-like"/>
    <property type="match status" value="1"/>
</dbReference>
<evidence type="ECO:0000256" key="1">
    <source>
        <dbReference type="SAM" id="SignalP"/>
    </source>
</evidence>
<dbReference type="Proteomes" id="UP000217083">
    <property type="component" value="Unassembled WGS sequence"/>
</dbReference>
<protein>
    <recommendedName>
        <fullName evidence="4">TolB domain-containing protein</fullName>
    </recommendedName>
</protein>
<feature type="signal peptide" evidence="1">
    <location>
        <begin position="1"/>
        <end position="22"/>
    </location>
</feature>
<evidence type="ECO:0000313" key="2">
    <source>
        <dbReference type="EMBL" id="OZM57571.1"/>
    </source>
</evidence>
<dbReference type="RefSeq" id="WP_094922315.1">
    <property type="nucleotide sequence ID" value="NZ_NPIA01000002.1"/>
</dbReference>
<proteinExistence type="predicted"/>
<accession>A0A263BUZ5</accession>
<reference evidence="3" key="1">
    <citation type="submission" date="2017-08" db="EMBL/GenBank/DDBJ databases">
        <authorList>
            <person name="Huang Z."/>
        </authorList>
    </citation>
    <scope>NUCLEOTIDE SEQUENCE [LARGE SCALE GENOMIC DNA]</scope>
    <source>
        <strain evidence="3">SA5d-4</strain>
    </source>
</reference>
<sequence>MLYSKVLIFLVFILFMAPSLTDANAKHIAKAVFIRDGNLFLLINNEEKQITKGGTVVGSPQWSHDGKWIVYSERVPVKFQQIDKQDVTINVYHLETEKVKQIFHNGYSPKWSPTKNVVSFNFGPTLNISNLTRFYNIATGVSSYAWFPDGSGFILSTSGNLTPKGWTGATLYKKEISENYEEVLLGEAELFLKLPSAVGFGDIKGLAVFAGDMTFSPSGKWLSFVAIPTASMSMDGNMLCVVTSDGKHFKVIDEIIFGVGKPKWAPSTDTLAFIAGGGRIVFGFTNKDLKVKEMPVSFTPENFADLDFDWITNKTIVTSRVQEKPWSNDFSKHPLPSLYAINIETNQQVKITEPPKGYGDYEPVYVKSIDKLTWRRGISINDRGRTLWIANPDGSEARKWLNNVDEIVFYEGN</sequence>
<dbReference type="PANTHER" id="PTHR36842">
    <property type="entry name" value="PROTEIN TOLB HOMOLOG"/>
    <property type="match status" value="1"/>
</dbReference>
<reference evidence="2 3" key="2">
    <citation type="submission" date="2017-09" db="EMBL/GenBank/DDBJ databases">
        <title>Bacillus patelloidae sp. nov., isolated from the intestinal tract of a marine limpet.</title>
        <authorList>
            <person name="Liu R."/>
            <person name="Dong C."/>
            <person name="Shao Z."/>
        </authorList>
    </citation>
    <scope>NUCLEOTIDE SEQUENCE [LARGE SCALE GENOMIC DNA]</scope>
    <source>
        <strain evidence="2 3">SA5d-4</strain>
    </source>
</reference>
<dbReference type="Gene3D" id="2.120.10.30">
    <property type="entry name" value="TolB, C-terminal domain"/>
    <property type="match status" value="1"/>
</dbReference>
<dbReference type="EMBL" id="NPIA01000002">
    <property type="protein sequence ID" value="OZM57571.1"/>
    <property type="molecule type" value="Genomic_DNA"/>
</dbReference>
<dbReference type="PANTHER" id="PTHR36842:SF1">
    <property type="entry name" value="PROTEIN TOLB"/>
    <property type="match status" value="1"/>
</dbReference>
<name>A0A263BUZ5_9BACI</name>
<comment type="caution">
    <text evidence="2">The sequence shown here is derived from an EMBL/GenBank/DDBJ whole genome shotgun (WGS) entry which is preliminary data.</text>
</comment>
<keyword evidence="3" id="KW-1185">Reference proteome</keyword>
<evidence type="ECO:0008006" key="4">
    <source>
        <dbReference type="Google" id="ProtNLM"/>
    </source>
</evidence>
<organism evidence="2 3">
    <name type="scientific">Lottiidibacillus patelloidae</name>
    <dbReference type="NCBI Taxonomy" id="2670334"/>
    <lineage>
        <taxon>Bacteria</taxon>
        <taxon>Bacillati</taxon>
        <taxon>Bacillota</taxon>
        <taxon>Bacilli</taxon>
        <taxon>Bacillales</taxon>
        <taxon>Bacillaceae</taxon>
        <taxon>Lottiidibacillus</taxon>
    </lineage>
</organism>
<keyword evidence="1" id="KW-0732">Signal</keyword>
<dbReference type="AlphaFoldDB" id="A0A263BUZ5"/>
<gene>
    <name evidence="2" type="ORF">CIB95_04155</name>
</gene>
<dbReference type="InterPro" id="IPR011042">
    <property type="entry name" value="6-blade_b-propeller_TolB-like"/>
</dbReference>
<evidence type="ECO:0000313" key="3">
    <source>
        <dbReference type="Proteomes" id="UP000217083"/>
    </source>
</evidence>